<evidence type="ECO:0000313" key="14">
    <source>
        <dbReference type="Proteomes" id="UP000695562"/>
    </source>
</evidence>
<dbReference type="OrthoDB" id="430679at2759"/>
<reference evidence="13" key="1">
    <citation type="submission" date="2020-01" db="EMBL/GenBank/DDBJ databases">
        <title>Development of genomics and gene disruption for Polysphondylium violaceum indicates a role for the polyketide synthase stlB in stalk morphogenesis.</title>
        <authorList>
            <person name="Narita B."/>
            <person name="Kawabe Y."/>
            <person name="Kin K."/>
            <person name="Saito T."/>
            <person name="Gibbs R."/>
            <person name="Kuspa A."/>
            <person name="Muzny D."/>
            <person name="Queller D."/>
            <person name="Richards S."/>
            <person name="Strassman J."/>
            <person name="Sucgang R."/>
            <person name="Worley K."/>
            <person name="Schaap P."/>
        </authorList>
    </citation>
    <scope>NUCLEOTIDE SEQUENCE</scope>
    <source>
        <strain evidence="13">QSvi11</strain>
    </source>
</reference>
<dbReference type="SUPFAM" id="SSF109604">
    <property type="entry name" value="HD-domain/PDEase-like"/>
    <property type="match status" value="1"/>
</dbReference>
<dbReference type="EMBL" id="AJWJ01000130">
    <property type="protein sequence ID" value="KAF2074775.1"/>
    <property type="molecule type" value="Genomic_DNA"/>
</dbReference>
<dbReference type="CDD" id="cd00077">
    <property type="entry name" value="HDc"/>
    <property type="match status" value="1"/>
</dbReference>
<dbReference type="Gene3D" id="1.10.3210.10">
    <property type="entry name" value="Hypothetical protein af1432"/>
    <property type="match status" value="1"/>
</dbReference>
<organism evidence="13 14">
    <name type="scientific">Polysphondylium violaceum</name>
    <dbReference type="NCBI Taxonomy" id="133409"/>
    <lineage>
        <taxon>Eukaryota</taxon>
        <taxon>Amoebozoa</taxon>
        <taxon>Evosea</taxon>
        <taxon>Eumycetozoa</taxon>
        <taxon>Dictyostelia</taxon>
        <taxon>Dictyosteliales</taxon>
        <taxon>Dictyosteliaceae</taxon>
        <taxon>Polysphondylium</taxon>
    </lineage>
</organism>
<dbReference type="InterPro" id="IPR052194">
    <property type="entry name" value="MESH1"/>
</dbReference>
<evidence type="ECO:0000313" key="13">
    <source>
        <dbReference type="EMBL" id="KAF2074775.1"/>
    </source>
</evidence>
<comment type="function">
    <text evidence="6">ppGpp hydrolyzing enzyme involved in starvation response.</text>
</comment>
<accession>A0A8J4UZS0</accession>
<proteinExistence type="inferred from homology"/>
<keyword evidence="2" id="KW-0479">Metal-binding</keyword>
<dbReference type="AlphaFoldDB" id="A0A8J4UZS0"/>
<dbReference type="SMART" id="SM00471">
    <property type="entry name" value="HDc"/>
    <property type="match status" value="1"/>
</dbReference>
<evidence type="ECO:0000256" key="6">
    <source>
        <dbReference type="ARBA" id="ARBA00037781"/>
    </source>
</evidence>
<feature type="domain" description="HD" evidence="12">
    <location>
        <begin position="36"/>
        <end position="131"/>
    </location>
</feature>
<dbReference type="GO" id="GO:0008893">
    <property type="term" value="F:guanosine-3',5'-bis(diphosphate) 3'-diphosphatase activity"/>
    <property type="evidence" value="ECO:0007669"/>
    <property type="project" value="UniProtKB-EC"/>
</dbReference>
<evidence type="ECO:0000259" key="12">
    <source>
        <dbReference type="PROSITE" id="PS51831"/>
    </source>
</evidence>
<dbReference type="FunFam" id="1.10.3210.10:FF:000012">
    <property type="entry name" value="HD domain containing 3"/>
    <property type="match status" value="1"/>
</dbReference>
<evidence type="ECO:0000256" key="11">
    <source>
        <dbReference type="ARBA" id="ARBA00047968"/>
    </source>
</evidence>
<evidence type="ECO:0000256" key="10">
    <source>
        <dbReference type="ARBA" id="ARBA00041770"/>
    </source>
</evidence>
<evidence type="ECO:0000256" key="5">
    <source>
        <dbReference type="ARBA" id="ARBA00024387"/>
    </source>
</evidence>
<evidence type="ECO:0000256" key="2">
    <source>
        <dbReference type="ARBA" id="ARBA00022723"/>
    </source>
</evidence>
<evidence type="ECO:0000256" key="8">
    <source>
        <dbReference type="ARBA" id="ARBA00040793"/>
    </source>
</evidence>
<evidence type="ECO:0000256" key="1">
    <source>
        <dbReference type="ARBA" id="ARBA00001936"/>
    </source>
</evidence>
<dbReference type="Proteomes" id="UP000695562">
    <property type="component" value="Unassembled WGS sequence"/>
</dbReference>
<dbReference type="Pfam" id="PF13328">
    <property type="entry name" value="HD_4"/>
    <property type="match status" value="1"/>
</dbReference>
<evidence type="ECO:0000256" key="9">
    <source>
        <dbReference type="ARBA" id="ARBA00041464"/>
    </source>
</evidence>
<dbReference type="EC" id="3.1.7.2" evidence="5"/>
<protein>
    <recommendedName>
        <fullName evidence="8">Guanosine-3',5'-bis(diphosphate) 3'-pyrophosphohydrolase MESH1</fullName>
        <ecNumber evidence="5">3.1.7.2</ecNumber>
    </recommendedName>
    <alternativeName>
        <fullName evidence="9">Metazoan SpoT homolog 1</fullName>
    </alternativeName>
    <alternativeName>
        <fullName evidence="10">Penta-phosphate guanosine-3'-pyrophosphohydrolase</fullName>
    </alternativeName>
</protein>
<keyword evidence="4" id="KW-0464">Manganese</keyword>
<comment type="cofactor">
    <cofactor evidence="1">
        <name>Mn(2+)</name>
        <dbReference type="ChEBI" id="CHEBI:29035"/>
    </cofactor>
</comment>
<dbReference type="PANTHER" id="PTHR46246:SF1">
    <property type="entry name" value="GUANOSINE-3',5'-BIS(DIPHOSPHATE) 3'-PYROPHOSPHOHYDROLASE MESH1"/>
    <property type="match status" value="1"/>
</dbReference>
<dbReference type="PANTHER" id="PTHR46246">
    <property type="entry name" value="GUANOSINE-3',5'-BIS(DIPHOSPHATE) 3'-PYROPHOSPHOHYDROLASE MESH1"/>
    <property type="match status" value="1"/>
</dbReference>
<name>A0A8J4UZS0_9MYCE</name>
<keyword evidence="14" id="KW-1185">Reference proteome</keyword>
<evidence type="ECO:0000256" key="3">
    <source>
        <dbReference type="ARBA" id="ARBA00022801"/>
    </source>
</evidence>
<dbReference type="GO" id="GO:0046872">
    <property type="term" value="F:metal ion binding"/>
    <property type="evidence" value="ECO:0007669"/>
    <property type="project" value="UniProtKB-KW"/>
</dbReference>
<dbReference type="InterPro" id="IPR003607">
    <property type="entry name" value="HD/PDEase_dom"/>
</dbReference>
<evidence type="ECO:0000256" key="4">
    <source>
        <dbReference type="ARBA" id="ARBA00023211"/>
    </source>
</evidence>
<comment type="caution">
    <text evidence="13">The sequence shown here is derived from an EMBL/GenBank/DDBJ whole genome shotgun (WGS) entry which is preliminary data.</text>
</comment>
<dbReference type="PROSITE" id="PS51831">
    <property type="entry name" value="HD"/>
    <property type="match status" value="1"/>
</dbReference>
<dbReference type="InterPro" id="IPR006674">
    <property type="entry name" value="HD_domain"/>
</dbReference>
<comment type="catalytic activity">
    <reaction evidence="11">
        <text>guanosine 3',5'-bis(diphosphate) + H2O = GDP + diphosphate + H(+)</text>
        <dbReference type="Rhea" id="RHEA:14253"/>
        <dbReference type="ChEBI" id="CHEBI:15377"/>
        <dbReference type="ChEBI" id="CHEBI:15378"/>
        <dbReference type="ChEBI" id="CHEBI:33019"/>
        <dbReference type="ChEBI" id="CHEBI:58189"/>
        <dbReference type="ChEBI" id="CHEBI:77828"/>
        <dbReference type="EC" id="3.1.7.2"/>
    </reaction>
</comment>
<comment type="similarity">
    <text evidence="7">Belongs to the MESH1 family.</text>
</comment>
<sequence>MTSQENTDIATLMKTIEFASIKHRDQRRKDKHSTPYINHPIGVANQISQIGKVYDTVVLQAALLHDTVEDTNTTKDELVKEFGQKVADIVMDVTDDKSLPKVERKKHQVEHAAHISREAKLVKLSDKLYNLSDILGNAPPFWTVSVIQGYFVWGKAVVNQIRGTNKALEEKLDQVFASSFIYKDGATYRAIPCTPEEEPQFLESYYKEIAE</sequence>
<evidence type="ECO:0000256" key="7">
    <source>
        <dbReference type="ARBA" id="ARBA00038354"/>
    </source>
</evidence>
<keyword evidence="3" id="KW-0378">Hydrolase</keyword>
<gene>
    <name evidence="13" type="ORF">CYY_003921</name>
</gene>